<evidence type="ECO:0000313" key="2">
    <source>
        <dbReference type="Proteomes" id="UP001595859"/>
    </source>
</evidence>
<sequence>MVEMATSFEQDLRYRQPGTAMLGVRQPDGARVVLLADDIVAVDIAATNLLLAAEAERLRGKGLITGGPEPIHETTDGLLALDDQHIYQLVHRDKQRPEVAIYERTG</sequence>
<proteinExistence type="predicted"/>
<reference evidence="2" key="1">
    <citation type="journal article" date="2019" name="Int. J. Syst. Evol. Microbiol.">
        <title>The Global Catalogue of Microorganisms (GCM) 10K type strain sequencing project: providing services to taxonomists for standard genome sequencing and annotation.</title>
        <authorList>
            <consortium name="The Broad Institute Genomics Platform"/>
            <consortium name="The Broad Institute Genome Sequencing Center for Infectious Disease"/>
            <person name="Wu L."/>
            <person name="Ma J."/>
        </authorList>
    </citation>
    <scope>NUCLEOTIDE SEQUENCE [LARGE SCALE GENOMIC DNA]</scope>
    <source>
        <strain evidence="2">ZS-22-S1</strain>
    </source>
</reference>
<name>A0ABV9SEY2_9PSEU</name>
<comment type="caution">
    <text evidence="1">The sequence shown here is derived from an EMBL/GenBank/DDBJ whole genome shotgun (WGS) entry which is preliminary data.</text>
</comment>
<accession>A0ABV9SEY2</accession>
<protein>
    <submittedName>
        <fullName evidence="1">Uncharacterized protein</fullName>
    </submittedName>
</protein>
<keyword evidence="2" id="KW-1185">Reference proteome</keyword>
<dbReference type="RefSeq" id="WP_378062262.1">
    <property type="nucleotide sequence ID" value="NZ_JBHSIS010000027.1"/>
</dbReference>
<dbReference type="Proteomes" id="UP001595859">
    <property type="component" value="Unassembled WGS sequence"/>
</dbReference>
<dbReference type="EMBL" id="JBHSIS010000027">
    <property type="protein sequence ID" value="MFC4859294.1"/>
    <property type="molecule type" value="Genomic_DNA"/>
</dbReference>
<evidence type="ECO:0000313" key="1">
    <source>
        <dbReference type="EMBL" id="MFC4859294.1"/>
    </source>
</evidence>
<gene>
    <name evidence="1" type="ORF">ACFPCV_37855</name>
</gene>
<organism evidence="1 2">
    <name type="scientific">Actinophytocola glycyrrhizae</name>
    <dbReference type="NCBI Taxonomy" id="2044873"/>
    <lineage>
        <taxon>Bacteria</taxon>
        <taxon>Bacillati</taxon>
        <taxon>Actinomycetota</taxon>
        <taxon>Actinomycetes</taxon>
        <taxon>Pseudonocardiales</taxon>
        <taxon>Pseudonocardiaceae</taxon>
    </lineage>
</organism>